<evidence type="ECO:0000256" key="1">
    <source>
        <dbReference type="ARBA" id="ARBA00004141"/>
    </source>
</evidence>
<accession>A0A0T9NVA0</accession>
<dbReference type="OrthoDB" id="151222at2"/>
<feature type="transmembrane region" description="Helical" evidence="5">
    <location>
        <begin position="12"/>
        <end position="32"/>
    </location>
</feature>
<feature type="transmembrane region" description="Helical" evidence="5">
    <location>
        <begin position="44"/>
        <end position="63"/>
    </location>
</feature>
<proteinExistence type="predicted"/>
<feature type="transmembrane region" description="Helical" evidence="5">
    <location>
        <begin position="277"/>
        <end position="296"/>
    </location>
</feature>
<dbReference type="AlphaFoldDB" id="A0A0T9NVA0"/>
<dbReference type="EMBL" id="CQAZ01000006">
    <property type="protein sequence ID" value="CNH32155.1"/>
    <property type="molecule type" value="Genomic_DNA"/>
</dbReference>
<dbReference type="Proteomes" id="UP000045840">
    <property type="component" value="Unassembled WGS sequence"/>
</dbReference>
<reference evidence="9" key="1">
    <citation type="submission" date="2015-03" db="EMBL/GenBank/DDBJ databases">
        <authorList>
            <consortium name="Pathogen Informatics"/>
        </authorList>
    </citation>
    <scope>NUCLEOTIDE SEQUENCE [LARGE SCALE GENOMIC DNA]</scope>
    <source>
        <strain evidence="9">A125KOH2</strain>
    </source>
</reference>
<dbReference type="GO" id="GO:0016020">
    <property type="term" value="C:membrane"/>
    <property type="evidence" value="ECO:0007669"/>
    <property type="project" value="UniProtKB-SubCell"/>
</dbReference>
<reference evidence="6" key="2">
    <citation type="submission" date="2015-03" db="EMBL/GenBank/DDBJ databases">
        <authorList>
            <person name="Murphy D."/>
        </authorList>
    </citation>
    <scope>NUCLEOTIDE SEQUENCE [LARGE SCALE GENOMIC DNA]</scope>
    <source>
        <strain evidence="6">A125KOH2</strain>
    </source>
</reference>
<evidence type="ECO:0000256" key="2">
    <source>
        <dbReference type="ARBA" id="ARBA00022692"/>
    </source>
</evidence>
<keyword evidence="2 5" id="KW-0812">Transmembrane</keyword>
<evidence type="ECO:0000313" key="8">
    <source>
        <dbReference type="Proteomes" id="UP000044625"/>
    </source>
</evidence>
<evidence type="ECO:0000313" key="7">
    <source>
        <dbReference type="EMBL" id="CRY63015.1"/>
    </source>
</evidence>
<sequence>MNIKKSLTKQNIVLSLLFFIHGIAYASLIPWIPELKGKFQLSNYMVGIMISAIPAGAIILGLLSKHLINYIGLYWATIITFVFFIVYISIIPFASSWHKITLLLFMFGVFDAWADTCMNVQALEVQRSQGQSLINRFHGAESIGTIFGGLIAVSAIGLGLSMGQFSITILSINTFILVSYIILFRRENLHNNIFTGEHIKKRKGSLGNQLYVIALILLVFTCGIEETASIWGAIYMKDYYNASPVISGLPYLACQISMVIGRVFGDYFTNKLGEIITLKYGIIIATLGIITIISIHSTFFSILGFSLIGLGISVIFPLIISFIGQLPNINAASGITFATWMSRVGLLLSPPLIGLLADMTSLRFALISILIGCISIFSLINILSNKLTKLDL</sequence>
<name>A0A0T9NVA0_9GAMM</name>
<keyword evidence="8" id="KW-1185">Reference proteome</keyword>
<dbReference type="Pfam" id="PF07690">
    <property type="entry name" value="MFS_1"/>
    <property type="match status" value="1"/>
</dbReference>
<dbReference type="PANTHER" id="PTHR23514">
    <property type="entry name" value="BYPASS OF STOP CODON PROTEIN 6"/>
    <property type="match status" value="1"/>
</dbReference>
<feature type="transmembrane region" description="Helical" evidence="5">
    <location>
        <begin position="362"/>
        <end position="383"/>
    </location>
</feature>
<feature type="transmembrane region" description="Helical" evidence="5">
    <location>
        <begin position="70"/>
        <end position="94"/>
    </location>
</feature>
<feature type="transmembrane region" description="Helical" evidence="5">
    <location>
        <begin position="210"/>
        <end position="234"/>
    </location>
</feature>
<protein>
    <submittedName>
        <fullName evidence="6 7">Membrane transport protein</fullName>
    </submittedName>
</protein>
<evidence type="ECO:0000313" key="9">
    <source>
        <dbReference type="Proteomes" id="UP000045840"/>
    </source>
</evidence>
<evidence type="ECO:0000256" key="5">
    <source>
        <dbReference type="SAM" id="Phobius"/>
    </source>
</evidence>
<dbReference type="CDD" id="cd17393">
    <property type="entry name" value="MFS_MosC_like"/>
    <property type="match status" value="1"/>
</dbReference>
<dbReference type="PANTHER" id="PTHR23514:SF13">
    <property type="entry name" value="INNER MEMBRANE PROTEIN YBJJ"/>
    <property type="match status" value="1"/>
</dbReference>
<keyword evidence="4 5" id="KW-0472">Membrane</keyword>
<keyword evidence="3 5" id="KW-1133">Transmembrane helix</keyword>
<feature type="transmembrane region" description="Helical" evidence="5">
    <location>
        <begin position="139"/>
        <end position="159"/>
    </location>
</feature>
<feature type="transmembrane region" description="Helical" evidence="5">
    <location>
        <begin position="302"/>
        <end position="323"/>
    </location>
</feature>
<evidence type="ECO:0000313" key="6">
    <source>
        <dbReference type="EMBL" id="CNH32155.1"/>
    </source>
</evidence>
<dbReference type="GO" id="GO:0022857">
    <property type="term" value="F:transmembrane transporter activity"/>
    <property type="evidence" value="ECO:0007669"/>
    <property type="project" value="InterPro"/>
</dbReference>
<dbReference type="Proteomes" id="UP000044625">
    <property type="component" value="Unassembled WGS sequence"/>
</dbReference>
<reference evidence="7 8" key="3">
    <citation type="submission" date="2015-03" db="EMBL/GenBank/DDBJ databases">
        <authorList>
            <consortium name="Pathogen Informatics"/>
            <person name="Murphy D."/>
        </authorList>
    </citation>
    <scope>NUCLEOTIDE SEQUENCE [LARGE SCALE GENOMIC DNA]</scope>
    <source>
        <strain evidence="7">Type strain: CIP110230</strain>
        <strain evidence="8">type strain: CIP110230</strain>
    </source>
</reference>
<feature type="transmembrane region" description="Helical" evidence="5">
    <location>
        <begin position="100"/>
        <end position="118"/>
    </location>
</feature>
<organism evidence="6 9">
    <name type="scientific">Yersinia pekkanenii</name>
    <dbReference type="NCBI Taxonomy" id="1288385"/>
    <lineage>
        <taxon>Bacteria</taxon>
        <taxon>Pseudomonadati</taxon>
        <taxon>Pseudomonadota</taxon>
        <taxon>Gammaproteobacteria</taxon>
        <taxon>Enterobacterales</taxon>
        <taxon>Yersiniaceae</taxon>
        <taxon>Yersinia</taxon>
    </lineage>
</organism>
<feature type="transmembrane region" description="Helical" evidence="5">
    <location>
        <begin position="246"/>
        <end position="265"/>
    </location>
</feature>
<feature type="transmembrane region" description="Helical" evidence="5">
    <location>
        <begin position="165"/>
        <end position="184"/>
    </location>
</feature>
<evidence type="ECO:0000256" key="4">
    <source>
        <dbReference type="ARBA" id="ARBA00023136"/>
    </source>
</evidence>
<evidence type="ECO:0000256" key="3">
    <source>
        <dbReference type="ARBA" id="ARBA00022989"/>
    </source>
</evidence>
<dbReference type="InterPro" id="IPR051788">
    <property type="entry name" value="MFS_Transporter"/>
</dbReference>
<feature type="transmembrane region" description="Helical" evidence="5">
    <location>
        <begin position="335"/>
        <end position="356"/>
    </location>
</feature>
<comment type="subcellular location">
    <subcellularLocation>
        <location evidence="1">Membrane</location>
        <topology evidence="1">Multi-pass membrane protein</topology>
    </subcellularLocation>
</comment>
<dbReference type="EMBL" id="CWJL01000001">
    <property type="protein sequence ID" value="CRY63015.1"/>
    <property type="molecule type" value="Genomic_DNA"/>
</dbReference>
<gene>
    <name evidence="6" type="primary">ybjJ_1</name>
    <name evidence="6" type="ORF">ERS008529_00938</name>
    <name evidence="7" type="ORF">ERS137968_00049</name>
</gene>
<dbReference type="SUPFAM" id="SSF103473">
    <property type="entry name" value="MFS general substrate transporter"/>
    <property type="match status" value="1"/>
</dbReference>
<dbReference type="RefSeq" id="WP_049610547.1">
    <property type="nucleotide sequence ID" value="NZ_CAWMMU010000001.1"/>
</dbReference>
<dbReference type="InterPro" id="IPR036259">
    <property type="entry name" value="MFS_trans_sf"/>
</dbReference>
<dbReference type="STRING" id="1288385.ERS137968_00049"/>
<dbReference type="Gene3D" id="1.20.1250.20">
    <property type="entry name" value="MFS general substrate transporter like domains"/>
    <property type="match status" value="2"/>
</dbReference>
<dbReference type="InterPro" id="IPR011701">
    <property type="entry name" value="MFS"/>
</dbReference>